<organism evidence="1">
    <name type="scientific">Desulfitobacterium hafniense</name>
    <name type="common">Desulfitobacterium frappieri</name>
    <dbReference type="NCBI Taxonomy" id="49338"/>
    <lineage>
        <taxon>Bacteria</taxon>
        <taxon>Bacillati</taxon>
        <taxon>Bacillota</taxon>
        <taxon>Clostridia</taxon>
        <taxon>Eubacteriales</taxon>
        <taxon>Desulfitobacteriaceae</taxon>
        <taxon>Desulfitobacterium</taxon>
    </lineage>
</organism>
<protein>
    <submittedName>
        <fullName evidence="1">Uncharacterized protein</fullName>
    </submittedName>
</protein>
<proteinExistence type="predicted"/>
<evidence type="ECO:0000313" key="3">
    <source>
        <dbReference type="Proteomes" id="UP000054623"/>
    </source>
</evidence>
<dbReference type="PATRIC" id="fig|49338.4.peg.5335"/>
<sequence>MMGGLPSPRLLNVLYADEPIVLKISNANDVEQVCTKFPEKLTYRSNPNVYIPGRYVTALAHWLICYTMIIAKKLNVQEDEQNYLGDRTINAEERSWSYGCFI</sequence>
<accession>A0A098B8Z6</accession>
<gene>
    <name evidence="2" type="ORF">AT727_01805</name>
    <name evidence="1" type="ORF">DPCES_4959</name>
</gene>
<dbReference type="EMBL" id="LOCK01000001">
    <property type="protein sequence ID" value="KTE93713.1"/>
    <property type="molecule type" value="Genomic_DNA"/>
</dbReference>
<dbReference type="EMBL" id="LK996017">
    <property type="protein sequence ID" value="CDX04845.1"/>
    <property type="molecule type" value="Genomic_DNA"/>
</dbReference>
<evidence type="ECO:0000313" key="2">
    <source>
        <dbReference type="EMBL" id="KTE93713.1"/>
    </source>
</evidence>
<reference evidence="1" key="1">
    <citation type="submission" date="2014-07" db="EMBL/GenBank/DDBJ databases">
        <authorList>
            <person name="Hornung V.Bastian."/>
        </authorList>
    </citation>
    <scope>NUCLEOTIDE SEQUENCE</scope>
    <source>
        <strain evidence="1">PCE-S</strain>
    </source>
</reference>
<dbReference type="AlphaFoldDB" id="A0A098B8Z6"/>
<dbReference type="RefSeq" id="WP_005815893.1">
    <property type="nucleotide sequence ID" value="NZ_CABKQQ010000055.1"/>
</dbReference>
<name>A0A098B8Z6_DESHA</name>
<dbReference type="Proteomes" id="UP000054623">
    <property type="component" value="Unassembled WGS sequence"/>
</dbReference>
<reference evidence="2 3" key="2">
    <citation type="submission" date="2015-12" db="EMBL/GenBank/DDBJ databases">
        <title>Draft Genome Sequence of Desulfitobacterium hafniense Strain DH, a Sulfate-reducing Bacterium Isolated from Paddy Soils.</title>
        <authorList>
            <person name="Bao P."/>
            <person name="Zhang X."/>
            <person name="Li G."/>
        </authorList>
    </citation>
    <scope>NUCLEOTIDE SEQUENCE [LARGE SCALE GENOMIC DNA]</scope>
    <source>
        <strain evidence="2 3">DH</strain>
    </source>
</reference>
<evidence type="ECO:0000313" key="1">
    <source>
        <dbReference type="EMBL" id="CDX04845.1"/>
    </source>
</evidence>